<reference evidence="2" key="2">
    <citation type="submission" date="2022-01" db="EMBL/GenBank/DDBJ databases">
        <authorList>
            <person name="Yamashiro T."/>
            <person name="Shiraishi A."/>
            <person name="Satake H."/>
            <person name="Nakayama K."/>
        </authorList>
    </citation>
    <scope>NUCLEOTIDE SEQUENCE</scope>
</reference>
<keyword evidence="2" id="KW-0548">Nucleotidyltransferase</keyword>
<keyword evidence="2" id="KW-0695">RNA-directed DNA polymerase</keyword>
<comment type="caution">
    <text evidence="2">The sequence shown here is derived from an EMBL/GenBank/DDBJ whole genome shotgun (WGS) entry which is preliminary data.</text>
</comment>
<dbReference type="EMBL" id="BQNB010014394">
    <property type="protein sequence ID" value="GJT27644.1"/>
    <property type="molecule type" value="Genomic_DNA"/>
</dbReference>
<keyword evidence="2" id="KW-0808">Transferase</keyword>
<dbReference type="Proteomes" id="UP001151760">
    <property type="component" value="Unassembled WGS sequence"/>
</dbReference>
<evidence type="ECO:0000313" key="3">
    <source>
        <dbReference type="Proteomes" id="UP001151760"/>
    </source>
</evidence>
<evidence type="ECO:0000259" key="1">
    <source>
        <dbReference type="Pfam" id="PF13456"/>
    </source>
</evidence>
<dbReference type="Gene3D" id="3.30.420.10">
    <property type="entry name" value="Ribonuclease H-like superfamily/Ribonuclease H"/>
    <property type="match status" value="1"/>
</dbReference>
<dbReference type="InterPro" id="IPR036397">
    <property type="entry name" value="RNaseH_sf"/>
</dbReference>
<evidence type="ECO:0000313" key="2">
    <source>
        <dbReference type="EMBL" id="GJT27644.1"/>
    </source>
</evidence>
<sequence length="136" mass="15859">MGLEGTKFMYALKFEFTATNNEAEYEAVIARLRIAKETKIEEITDFIDSQLVANQVNGLYEAKHDHTRQYLQITKDMLKNFRHLEVQYIRRSQNKKVDALSKLASLTFEHLTKKVLVEKLMKKSIYEKQVAEATAE</sequence>
<dbReference type="CDD" id="cd09279">
    <property type="entry name" value="RNase_HI_like"/>
    <property type="match status" value="1"/>
</dbReference>
<organism evidence="2 3">
    <name type="scientific">Tanacetum coccineum</name>
    <dbReference type="NCBI Taxonomy" id="301880"/>
    <lineage>
        <taxon>Eukaryota</taxon>
        <taxon>Viridiplantae</taxon>
        <taxon>Streptophyta</taxon>
        <taxon>Embryophyta</taxon>
        <taxon>Tracheophyta</taxon>
        <taxon>Spermatophyta</taxon>
        <taxon>Magnoliopsida</taxon>
        <taxon>eudicotyledons</taxon>
        <taxon>Gunneridae</taxon>
        <taxon>Pentapetalae</taxon>
        <taxon>asterids</taxon>
        <taxon>campanulids</taxon>
        <taxon>Asterales</taxon>
        <taxon>Asteraceae</taxon>
        <taxon>Asteroideae</taxon>
        <taxon>Anthemideae</taxon>
        <taxon>Anthemidinae</taxon>
        <taxon>Tanacetum</taxon>
    </lineage>
</organism>
<reference evidence="2" key="1">
    <citation type="journal article" date="2022" name="Int. J. Mol. Sci.">
        <title>Draft Genome of Tanacetum Coccineum: Genomic Comparison of Closely Related Tanacetum-Family Plants.</title>
        <authorList>
            <person name="Yamashiro T."/>
            <person name="Shiraishi A."/>
            <person name="Nakayama K."/>
            <person name="Satake H."/>
        </authorList>
    </citation>
    <scope>NUCLEOTIDE SEQUENCE</scope>
</reference>
<dbReference type="InterPro" id="IPR012337">
    <property type="entry name" value="RNaseH-like_sf"/>
</dbReference>
<dbReference type="PANTHER" id="PTHR48475:SF2">
    <property type="entry name" value="RIBONUCLEASE H"/>
    <property type="match status" value="1"/>
</dbReference>
<feature type="domain" description="RNase H type-1" evidence="1">
    <location>
        <begin position="9"/>
        <end position="103"/>
    </location>
</feature>
<gene>
    <name evidence="2" type="ORF">Tco_0907919</name>
</gene>
<keyword evidence="3" id="KW-1185">Reference proteome</keyword>
<proteinExistence type="predicted"/>
<dbReference type="Pfam" id="PF13456">
    <property type="entry name" value="RVT_3"/>
    <property type="match status" value="1"/>
</dbReference>
<dbReference type="PANTHER" id="PTHR48475">
    <property type="entry name" value="RIBONUCLEASE H"/>
    <property type="match status" value="1"/>
</dbReference>
<dbReference type="SUPFAM" id="SSF53098">
    <property type="entry name" value="Ribonuclease H-like"/>
    <property type="match status" value="1"/>
</dbReference>
<dbReference type="GO" id="GO:0003964">
    <property type="term" value="F:RNA-directed DNA polymerase activity"/>
    <property type="evidence" value="ECO:0007669"/>
    <property type="project" value="UniProtKB-KW"/>
</dbReference>
<name>A0ABQ5CS21_9ASTR</name>
<protein>
    <submittedName>
        <fullName evidence="2">Reverse transcriptase domain-containing protein</fullName>
    </submittedName>
</protein>
<dbReference type="InterPro" id="IPR002156">
    <property type="entry name" value="RNaseH_domain"/>
</dbReference>
<accession>A0ABQ5CS21</accession>